<feature type="domain" description="Calcineurin-like phosphoesterase" evidence="6">
    <location>
        <begin position="16"/>
        <end position="52"/>
    </location>
</feature>
<gene>
    <name evidence="7" type="ORF">ZEAMMB73_Zm00001d046377</name>
</gene>
<evidence type="ECO:0000313" key="7">
    <source>
        <dbReference type="EMBL" id="AQL04158.1"/>
    </source>
</evidence>
<evidence type="ECO:0000256" key="3">
    <source>
        <dbReference type="ARBA" id="ARBA00022801"/>
    </source>
</evidence>
<keyword evidence="2" id="KW-0479">Metal-binding</keyword>
<evidence type="ECO:0000259" key="6">
    <source>
        <dbReference type="Pfam" id="PF00149"/>
    </source>
</evidence>
<evidence type="ECO:0000256" key="1">
    <source>
        <dbReference type="ARBA" id="ARBA00013081"/>
    </source>
</evidence>
<keyword evidence="4" id="KW-0904">Protein phosphatase</keyword>
<keyword evidence="3" id="KW-0378">Hydrolase</keyword>
<evidence type="ECO:0000256" key="2">
    <source>
        <dbReference type="ARBA" id="ARBA00022723"/>
    </source>
</evidence>
<protein>
    <recommendedName>
        <fullName evidence="1">protein-serine/threonine phosphatase</fullName>
        <ecNumber evidence="1">3.1.3.16</ecNumber>
    </recommendedName>
</protein>
<dbReference type="eggNOG" id="KOG0374">
    <property type="taxonomic scope" value="Eukaryota"/>
</dbReference>
<dbReference type="EMBL" id="CM000785">
    <property type="protein sequence ID" value="AQL04158.1"/>
    <property type="molecule type" value="Genomic_DNA"/>
</dbReference>
<reference evidence="7" key="1">
    <citation type="submission" date="2015-12" db="EMBL/GenBank/DDBJ databases">
        <title>Update maize B73 reference genome by single molecule sequencing technologies.</title>
        <authorList>
            <consortium name="Maize Genome Sequencing Project"/>
            <person name="Ware D."/>
        </authorList>
    </citation>
    <scope>NUCLEOTIDE SEQUENCE</scope>
    <source>
        <tissue evidence="7">Seedling</tissue>
    </source>
</reference>
<dbReference type="PaxDb" id="4577-GRMZM2G358274_P01"/>
<dbReference type="SUPFAM" id="SSF56300">
    <property type="entry name" value="Metallo-dependent phosphatases"/>
    <property type="match status" value="1"/>
</dbReference>
<dbReference type="Gene3D" id="3.60.21.10">
    <property type="match status" value="1"/>
</dbReference>
<dbReference type="Pfam" id="PF00149">
    <property type="entry name" value="Metallophos"/>
    <property type="match status" value="1"/>
</dbReference>
<dbReference type="PANTHER" id="PTHR11668">
    <property type="entry name" value="SERINE/THREONINE PROTEIN PHOSPHATASE"/>
    <property type="match status" value="1"/>
</dbReference>
<dbReference type="InterPro" id="IPR004843">
    <property type="entry name" value="Calcineurin-like_PHP"/>
</dbReference>
<dbReference type="AlphaFoldDB" id="A0A1D6P2C3"/>
<keyword evidence="5" id="KW-0464">Manganese</keyword>
<proteinExistence type="predicted"/>
<evidence type="ECO:0000256" key="5">
    <source>
        <dbReference type="ARBA" id="ARBA00023211"/>
    </source>
</evidence>
<dbReference type="EC" id="3.1.3.16" evidence="1"/>
<accession>A0A1D6P2C3</accession>
<evidence type="ECO:0000256" key="4">
    <source>
        <dbReference type="ARBA" id="ARBA00022912"/>
    </source>
</evidence>
<name>A0A1D6P2C3_MAIZE</name>
<dbReference type="GO" id="GO:0004722">
    <property type="term" value="F:protein serine/threonine phosphatase activity"/>
    <property type="evidence" value="ECO:0007669"/>
    <property type="project" value="UniProtKB-EC"/>
</dbReference>
<dbReference type="PANTHER" id="PTHR11668:SF300">
    <property type="entry name" value="SERINE_THREONINE-PROTEIN PHOSPHATASE"/>
    <property type="match status" value="1"/>
</dbReference>
<dbReference type="InterPro" id="IPR050341">
    <property type="entry name" value="PP1_catalytic_subunit"/>
</dbReference>
<dbReference type="InterPro" id="IPR029052">
    <property type="entry name" value="Metallo-depent_PP-like"/>
</dbReference>
<organism evidence="7">
    <name type="scientific">Zea mays</name>
    <name type="common">Maize</name>
    <dbReference type="NCBI Taxonomy" id="4577"/>
    <lineage>
        <taxon>Eukaryota</taxon>
        <taxon>Viridiplantae</taxon>
        <taxon>Streptophyta</taxon>
        <taxon>Embryophyta</taxon>
        <taxon>Tracheophyta</taxon>
        <taxon>Spermatophyta</taxon>
        <taxon>Magnoliopsida</taxon>
        <taxon>Liliopsida</taxon>
        <taxon>Poales</taxon>
        <taxon>Poaceae</taxon>
        <taxon>PACMAD clade</taxon>
        <taxon>Panicoideae</taxon>
        <taxon>Andropogonodae</taxon>
        <taxon>Andropogoneae</taxon>
        <taxon>Tripsacinae</taxon>
        <taxon>Zea</taxon>
    </lineage>
</organism>
<sequence length="58" mass="6581">MDRGKQSLETMSSFGLQVSALIDEKILCMHGGLSLELNKLEQILNLNRPTDMLLYFHS</sequence>
<dbReference type="GO" id="GO:0046872">
    <property type="term" value="F:metal ion binding"/>
    <property type="evidence" value="ECO:0007669"/>
    <property type="project" value="UniProtKB-KW"/>
</dbReference>